<dbReference type="OrthoDB" id="9811036at2"/>
<dbReference type="GO" id="GO:0015035">
    <property type="term" value="F:protein-disulfide reductase activity"/>
    <property type="evidence" value="ECO:0007669"/>
    <property type="project" value="TreeGrafter"/>
</dbReference>
<name>A0A2S1SJR4_9FLAO</name>
<feature type="domain" description="Cytochrome C biogenesis protein transmembrane" evidence="7">
    <location>
        <begin position="209"/>
        <end position="425"/>
    </location>
</feature>
<feature type="transmembrane region" description="Helical" evidence="6">
    <location>
        <begin position="404"/>
        <end position="421"/>
    </location>
</feature>
<evidence type="ECO:0000313" key="9">
    <source>
        <dbReference type="EMBL" id="AWI26616.1"/>
    </source>
</evidence>
<evidence type="ECO:0000256" key="4">
    <source>
        <dbReference type="ARBA" id="ARBA00022989"/>
    </source>
</evidence>
<sequence length="680" mass="75038">MRLQFPLKHLVSVFFLLVFTQINAQIFTPVKWTSRVEKISANEFSLIMEGTIDDGWHVYSQFSHPDGSMPAVVKFADAKGNYILSGKTSEGKTEKEFSEAFEVEETFFTHKALFKQKVKITNAALTKIKATVEYQVCKDRCINDEKAFTFDIPKVPAAAIAPATEIPETAVPADTAKAEEIVNDTVKKSTTVKSGDTAGTPKKGAPQSLWLIFIGAILAGMLATITPCVFPMIPMTVSFFIKQSGSKSKGKFNAFFYGFCIIAIYVLISVPFHLFEKLDPNMFTEISTNVYLNLFFFVIFIIFAISFFGAFEITMPNWLANKADNASNSGGLLGIFFMAMTLIIVSFSCTGPALGFVLGSVLSTDGGATILTFAMLGFGLGLALPFISLALFPSLLKNMPKSGGWLNTVKVVFGFIELALAFKFLSSADLVLETHILDRELFLAFWIAIFGALTLYLFGKITLPHDDQLSHISVGRMLFGLLTLAFTVYMIPGLWGAPLKMISAFPPPQTYSESPDGFGSNTAGALPVLPEGAVYGPHHIVSFEDYGEGLAYAKKVNKPVMLDFTGKTCQNCRLTENNVWSDPKVLAMLKNDVVLISLYGDSAVELPESEKYVSKATGSEITTVGKKWSDFERERYQSNARPYYVLMGLDEQNLNEPIAYTPDIDTYYKWLKDGVSRFKK</sequence>
<evidence type="ECO:0000259" key="8">
    <source>
        <dbReference type="Pfam" id="PF11412"/>
    </source>
</evidence>
<proteinExistence type="predicted"/>
<dbReference type="RefSeq" id="WP_108904393.1">
    <property type="nucleotide sequence ID" value="NZ_CP029187.1"/>
</dbReference>
<dbReference type="GO" id="GO:0016020">
    <property type="term" value="C:membrane"/>
    <property type="evidence" value="ECO:0007669"/>
    <property type="project" value="UniProtKB-SubCell"/>
</dbReference>
<keyword evidence="10" id="KW-1185">Reference proteome</keyword>
<dbReference type="GO" id="GO:0017004">
    <property type="term" value="P:cytochrome complex assembly"/>
    <property type="evidence" value="ECO:0007669"/>
    <property type="project" value="UniProtKB-KW"/>
</dbReference>
<evidence type="ECO:0000256" key="2">
    <source>
        <dbReference type="ARBA" id="ARBA00022692"/>
    </source>
</evidence>
<feature type="transmembrane region" description="Helical" evidence="6">
    <location>
        <begin position="478"/>
        <end position="497"/>
    </location>
</feature>
<dbReference type="EMBL" id="CP029187">
    <property type="protein sequence ID" value="AWI26616.1"/>
    <property type="molecule type" value="Genomic_DNA"/>
</dbReference>
<dbReference type="InterPro" id="IPR028250">
    <property type="entry name" value="DsbDN"/>
</dbReference>
<keyword evidence="2 6" id="KW-0812">Transmembrane</keyword>
<reference evidence="9 10" key="1">
    <citation type="submission" date="2018-05" db="EMBL/GenBank/DDBJ databases">
        <title>Genome sequencing of Flavobacterium sp. HYN0049.</title>
        <authorList>
            <person name="Yi H."/>
            <person name="Baek C."/>
        </authorList>
    </citation>
    <scope>NUCLEOTIDE SEQUENCE [LARGE SCALE GENOMIC DNA]</scope>
    <source>
        <strain evidence="9 10">HYN0049</strain>
    </source>
</reference>
<dbReference type="AlphaFoldDB" id="A0A2S1SJR4"/>
<evidence type="ECO:0000256" key="6">
    <source>
        <dbReference type="SAM" id="Phobius"/>
    </source>
</evidence>
<feature type="domain" description="Thiol:disulfide interchange protein DsbD N-terminal" evidence="8">
    <location>
        <begin position="40"/>
        <end position="148"/>
    </location>
</feature>
<feature type="transmembrane region" description="Helical" evidence="6">
    <location>
        <begin position="441"/>
        <end position="458"/>
    </location>
</feature>
<feature type="transmembrane region" description="Helical" evidence="6">
    <location>
        <begin position="209"/>
        <end position="233"/>
    </location>
</feature>
<evidence type="ECO:0000259" key="7">
    <source>
        <dbReference type="Pfam" id="PF02683"/>
    </source>
</evidence>
<protein>
    <submittedName>
        <fullName evidence="9">Thiol:disulfide interchange protein</fullName>
    </submittedName>
</protein>
<evidence type="ECO:0000256" key="3">
    <source>
        <dbReference type="ARBA" id="ARBA00022748"/>
    </source>
</evidence>
<dbReference type="InterPro" id="IPR036249">
    <property type="entry name" value="Thioredoxin-like_sf"/>
</dbReference>
<dbReference type="Proteomes" id="UP000244937">
    <property type="component" value="Chromosome"/>
</dbReference>
<feature type="transmembrane region" description="Helical" evidence="6">
    <location>
        <begin position="332"/>
        <end position="358"/>
    </location>
</feature>
<dbReference type="PANTHER" id="PTHR32234:SF0">
    <property type="entry name" value="THIOL:DISULFIDE INTERCHANGE PROTEIN DSBD"/>
    <property type="match status" value="1"/>
</dbReference>
<dbReference type="PANTHER" id="PTHR32234">
    <property type="entry name" value="THIOL:DISULFIDE INTERCHANGE PROTEIN DSBD"/>
    <property type="match status" value="1"/>
</dbReference>
<keyword evidence="5 6" id="KW-0472">Membrane</keyword>
<evidence type="ECO:0000256" key="1">
    <source>
        <dbReference type="ARBA" id="ARBA00004141"/>
    </source>
</evidence>
<comment type="subcellular location">
    <subcellularLocation>
        <location evidence="1">Membrane</location>
        <topology evidence="1">Multi-pass membrane protein</topology>
    </subcellularLocation>
</comment>
<dbReference type="KEGG" id="fpal:HYN49_12315"/>
<keyword evidence="3" id="KW-0201">Cytochrome c-type biogenesis</keyword>
<dbReference type="Gene3D" id="3.40.30.10">
    <property type="entry name" value="Glutaredoxin"/>
    <property type="match status" value="1"/>
</dbReference>
<dbReference type="SUPFAM" id="SSF52833">
    <property type="entry name" value="Thioredoxin-like"/>
    <property type="match status" value="1"/>
</dbReference>
<dbReference type="Pfam" id="PF02683">
    <property type="entry name" value="DsbD_TM"/>
    <property type="match status" value="1"/>
</dbReference>
<organism evidence="9 10">
    <name type="scientific">Flavobacterium pallidum</name>
    <dbReference type="NCBI Taxonomy" id="2172098"/>
    <lineage>
        <taxon>Bacteria</taxon>
        <taxon>Pseudomonadati</taxon>
        <taxon>Bacteroidota</taxon>
        <taxon>Flavobacteriia</taxon>
        <taxon>Flavobacteriales</taxon>
        <taxon>Flavobacteriaceae</taxon>
        <taxon>Flavobacterium</taxon>
    </lineage>
</organism>
<dbReference type="Pfam" id="PF13899">
    <property type="entry name" value="Thioredoxin_7"/>
    <property type="match status" value="1"/>
</dbReference>
<evidence type="ECO:0000256" key="5">
    <source>
        <dbReference type="ARBA" id="ARBA00023136"/>
    </source>
</evidence>
<dbReference type="GO" id="GO:0045454">
    <property type="term" value="P:cell redox homeostasis"/>
    <property type="evidence" value="ECO:0007669"/>
    <property type="project" value="TreeGrafter"/>
</dbReference>
<evidence type="ECO:0000313" key="10">
    <source>
        <dbReference type="Proteomes" id="UP000244937"/>
    </source>
</evidence>
<keyword evidence="4 6" id="KW-1133">Transmembrane helix</keyword>
<accession>A0A2S1SJR4</accession>
<dbReference type="Pfam" id="PF11412">
    <property type="entry name" value="DsbD_N"/>
    <property type="match status" value="1"/>
</dbReference>
<feature type="transmembrane region" description="Helical" evidence="6">
    <location>
        <begin position="254"/>
        <end position="275"/>
    </location>
</feature>
<feature type="transmembrane region" description="Helical" evidence="6">
    <location>
        <begin position="370"/>
        <end position="392"/>
    </location>
</feature>
<feature type="transmembrane region" description="Helical" evidence="6">
    <location>
        <begin position="290"/>
        <end position="311"/>
    </location>
</feature>
<gene>
    <name evidence="9" type="ORF">HYN49_12315</name>
</gene>
<dbReference type="InterPro" id="IPR003834">
    <property type="entry name" value="Cyt_c_assmbl_TM_dom"/>
</dbReference>